<dbReference type="EMBL" id="JMCB01000001">
    <property type="protein sequence ID" value="KFE72491.1"/>
    <property type="molecule type" value="Genomic_DNA"/>
</dbReference>
<dbReference type="AlphaFoldDB" id="A0A085WXS8"/>
<dbReference type="SUPFAM" id="SSF48613">
    <property type="entry name" value="Heme oxygenase-like"/>
    <property type="match status" value="1"/>
</dbReference>
<dbReference type="GO" id="GO:0016491">
    <property type="term" value="F:oxidoreductase activity"/>
    <property type="evidence" value="ECO:0007669"/>
    <property type="project" value="UniProtKB-KW"/>
</dbReference>
<keyword evidence="1" id="KW-0560">Oxidoreductase</keyword>
<dbReference type="PANTHER" id="PTHR40279:SF3">
    <property type="entry name" value="4-AMINOBENZOATE SYNTHASE"/>
    <property type="match status" value="1"/>
</dbReference>
<dbReference type="Gene3D" id="1.20.910.10">
    <property type="entry name" value="Heme oxygenase-like"/>
    <property type="match status" value="1"/>
</dbReference>
<evidence type="ECO:0000313" key="3">
    <source>
        <dbReference type="Proteomes" id="UP000028725"/>
    </source>
</evidence>
<dbReference type="Pfam" id="PF14518">
    <property type="entry name" value="Haem_oxygenas_2"/>
    <property type="match status" value="1"/>
</dbReference>
<dbReference type="SMART" id="SM01236">
    <property type="entry name" value="Haem_oxygenase_2"/>
    <property type="match status" value="1"/>
</dbReference>
<organism evidence="2 3">
    <name type="scientific">Hyalangium minutum</name>
    <dbReference type="NCBI Taxonomy" id="394096"/>
    <lineage>
        <taxon>Bacteria</taxon>
        <taxon>Pseudomonadati</taxon>
        <taxon>Myxococcota</taxon>
        <taxon>Myxococcia</taxon>
        <taxon>Myxococcales</taxon>
        <taxon>Cystobacterineae</taxon>
        <taxon>Archangiaceae</taxon>
        <taxon>Hyalangium</taxon>
    </lineage>
</organism>
<proteinExistence type="predicted"/>
<dbReference type="InterPro" id="IPR039068">
    <property type="entry name" value="PqqC-like"/>
</dbReference>
<dbReference type="InterPro" id="IPR016084">
    <property type="entry name" value="Haem_Oase-like_multi-hlx"/>
</dbReference>
<gene>
    <name evidence="2" type="ORF">DB31_0754</name>
</gene>
<dbReference type="STRING" id="394096.DB31_0754"/>
<keyword evidence="3" id="KW-1185">Reference proteome</keyword>
<evidence type="ECO:0000256" key="1">
    <source>
        <dbReference type="ARBA" id="ARBA00023002"/>
    </source>
</evidence>
<comment type="caution">
    <text evidence="2">The sequence shown here is derived from an EMBL/GenBank/DDBJ whole genome shotgun (WGS) entry which is preliminary data.</text>
</comment>
<dbReference type="PANTHER" id="PTHR40279">
    <property type="entry name" value="PQQC-LIKE PROTEIN"/>
    <property type="match status" value="1"/>
</dbReference>
<evidence type="ECO:0000313" key="2">
    <source>
        <dbReference type="EMBL" id="KFE72491.1"/>
    </source>
</evidence>
<protein>
    <submittedName>
        <fullName evidence="2">Cupin domain protein</fullName>
    </submittedName>
</protein>
<sequence>MHSTMTELVWANLSAEEFVANLQMLAIQSPAANHPLLLAIERGEFHDMGAALRDLLSQYYFYSYRFTQYLTAVSSRLEQPQHRAALMGNLSEEIGKLDPAHEAELRQAGINPDDVRYPHPLLFRRFLVAVGMDAKQILESKPDVATVAWIETFHGVCSTGSQEQAVGALGVATEGIVRFMYAYLLKGIQKAWPGLSIRDRVFFDLHAMVDDDHAKVLRQIAVDLAQGFEGRMGLAVGTLKALDARKNFFDHMHARLQRRAEKASQAA</sequence>
<name>A0A085WXS8_9BACT</name>
<reference evidence="2 3" key="1">
    <citation type="submission" date="2014-04" db="EMBL/GenBank/DDBJ databases">
        <title>Genome assembly of Hyalangium minutum DSM 14724.</title>
        <authorList>
            <person name="Sharma G."/>
            <person name="Subramanian S."/>
        </authorList>
    </citation>
    <scope>NUCLEOTIDE SEQUENCE [LARGE SCALE GENOMIC DNA]</scope>
    <source>
        <strain evidence="2 3">DSM 14724</strain>
    </source>
</reference>
<dbReference type="Proteomes" id="UP000028725">
    <property type="component" value="Unassembled WGS sequence"/>
</dbReference>
<dbReference type="OrthoDB" id="7596719at2"/>
<accession>A0A085WXS8</accession>